<dbReference type="Proteomes" id="UP000440578">
    <property type="component" value="Unassembled WGS sequence"/>
</dbReference>
<feature type="region of interest" description="Disordered" evidence="1">
    <location>
        <begin position="173"/>
        <end position="200"/>
    </location>
</feature>
<feature type="compositionally biased region" description="Low complexity" evidence="1">
    <location>
        <begin position="174"/>
        <end position="197"/>
    </location>
</feature>
<proteinExistence type="predicted"/>
<evidence type="ECO:0000256" key="2">
    <source>
        <dbReference type="SAM" id="Phobius"/>
    </source>
</evidence>
<accession>A0A6A4XDB9</accession>
<evidence type="ECO:0000313" key="4">
    <source>
        <dbReference type="Proteomes" id="UP000440578"/>
    </source>
</evidence>
<dbReference type="EMBL" id="VIIS01000030">
    <property type="protein sequence ID" value="KAF0314350.1"/>
    <property type="molecule type" value="Genomic_DNA"/>
</dbReference>
<keyword evidence="4" id="KW-1185">Reference proteome</keyword>
<protein>
    <submittedName>
        <fullName evidence="3">Uncharacterized protein</fullName>
    </submittedName>
</protein>
<gene>
    <name evidence="3" type="ORF">FJT64_015190</name>
</gene>
<keyword evidence="2" id="KW-0472">Membrane</keyword>
<reference evidence="3 4" key="1">
    <citation type="submission" date="2019-07" db="EMBL/GenBank/DDBJ databases">
        <title>Draft genome assembly of a fouling barnacle, Amphibalanus amphitrite (Darwin, 1854): The first reference genome for Thecostraca.</title>
        <authorList>
            <person name="Kim W."/>
        </authorList>
    </citation>
    <scope>NUCLEOTIDE SEQUENCE [LARGE SCALE GENOMIC DNA]</scope>
    <source>
        <strain evidence="3">SNU_AA5</strain>
        <tissue evidence="3">Soma without cirri and trophi</tissue>
    </source>
</reference>
<name>A0A6A4XDB9_AMPAM</name>
<organism evidence="3 4">
    <name type="scientific">Amphibalanus amphitrite</name>
    <name type="common">Striped barnacle</name>
    <name type="synonym">Balanus amphitrite</name>
    <dbReference type="NCBI Taxonomy" id="1232801"/>
    <lineage>
        <taxon>Eukaryota</taxon>
        <taxon>Metazoa</taxon>
        <taxon>Ecdysozoa</taxon>
        <taxon>Arthropoda</taxon>
        <taxon>Crustacea</taxon>
        <taxon>Multicrustacea</taxon>
        <taxon>Cirripedia</taxon>
        <taxon>Thoracica</taxon>
        <taxon>Thoracicalcarea</taxon>
        <taxon>Balanomorpha</taxon>
        <taxon>Balanoidea</taxon>
        <taxon>Balanidae</taxon>
        <taxon>Amphibalaninae</taxon>
        <taxon>Amphibalanus</taxon>
    </lineage>
</organism>
<feature type="transmembrane region" description="Helical" evidence="2">
    <location>
        <begin position="404"/>
        <end position="427"/>
    </location>
</feature>
<keyword evidence="2" id="KW-0812">Transmembrane</keyword>
<feature type="region of interest" description="Disordered" evidence="1">
    <location>
        <begin position="12"/>
        <end position="39"/>
    </location>
</feature>
<dbReference type="OrthoDB" id="6361350at2759"/>
<feature type="region of interest" description="Disordered" evidence="1">
    <location>
        <begin position="225"/>
        <end position="258"/>
    </location>
</feature>
<comment type="caution">
    <text evidence="3">The sequence shown here is derived from an EMBL/GenBank/DDBJ whole genome shotgun (WGS) entry which is preliminary data.</text>
</comment>
<evidence type="ECO:0000256" key="1">
    <source>
        <dbReference type="SAM" id="MobiDB-lite"/>
    </source>
</evidence>
<feature type="compositionally biased region" description="Pro residues" evidence="1">
    <location>
        <begin position="120"/>
        <end position="131"/>
    </location>
</feature>
<feature type="region of interest" description="Disordered" evidence="1">
    <location>
        <begin position="75"/>
        <end position="135"/>
    </location>
</feature>
<keyword evidence="2" id="KW-1133">Transmembrane helix</keyword>
<dbReference type="AlphaFoldDB" id="A0A6A4XDB9"/>
<sequence length="438" mass="46726">MLKWLQGERRVGSGEPLLTDDPLATIAGRGQHRRRPQPVYSVTRVNPLYREGPTVLTAPDGRGDAELNGDYILPYSPAYEPPGSPEYARPVSAGDSAPGRDLDTERLSVTSVGPARRPARIPPPPPAPPPRRALQLRQSHGWAGLDVLKMDSEFFSQVIANSRSVSLVRRAGSDARSSAGSSTGSVGSSQASRSSGRPDPALAAAPVAFVTDLWQRSGLRTNGRKLLVNEEGEDESWPDAGGRRPSDGRTPSPPVPPRLPISHGWLQRLAELPGLRPTPTVRAAEPLDPNALTAVVVEPAVATAPPGPASVPSGRHVKFAGADGDFRLGPPSLGAPEQQRLWNTYYGAGSGSGYGALQPAPLHLQEVKRAAGLHDRKVSEFTLDARGASALKERAEASRRTRRLWRTAVVVLVLAALVGSIMLISWYCTKGRHLFGAL</sequence>
<evidence type="ECO:0000313" key="3">
    <source>
        <dbReference type="EMBL" id="KAF0314350.1"/>
    </source>
</evidence>